<evidence type="ECO:0000313" key="8">
    <source>
        <dbReference type="Proteomes" id="UP000482960"/>
    </source>
</evidence>
<keyword evidence="3" id="KW-0378">Hydrolase</keyword>
<dbReference type="SUPFAM" id="SSF51445">
    <property type="entry name" value="(Trans)glycosidases"/>
    <property type="match status" value="1"/>
</dbReference>
<keyword evidence="4" id="KW-0326">Glycosidase</keyword>
<dbReference type="InterPro" id="IPR002252">
    <property type="entry name" value="Glyco_hydro_36"/>
</dbReference>
<dbReference type="PANTHER" id="PTHR43053">
    <property type="entry name" value="GLYCOSIDASE FAMILY 31"/>
    <property type="match status" value="1"/>
</dbReference>
<dbReference type="Pfam" id="PF16875">
    <property type="entry name" value="Glyco_hydro_36N"/>
    <property type="match status" value="1"/>
</dbReference>
<evidence type="ECO:0000256" key="3">
    <source>
        <dbReference type="ARBA" id="ARBA00022801"/>
    </source>
</evidence>
<organism evidence="7 8">
    <name type="scientific">Phytohabitans rumicis</name>
    <dbReference type="NCBI Taxonomy" id="1076125"/>
    <lineage>
        <taxon>Bacteria</taxon>
        <taxon>Bacillati</taxon>
        <taxon>Actinomycetota</taxon>
        <taxon>Actinomycetes</taxon>
        <taxon>Micromonosporales</taxon>
        <taxon>Micromonosporaceae</taxon>
    </lineage>
</organism>
<dbReference type="InterPro" id="IPR031704">
    <property type="entry name" value="Glyco_hydro_36_N"/>
</dbReference>
<feature type="domain" description="Glycosyl hydrolase family 36 N-terminal" evidence="6">
    <location>
        <begin position="6"/>
        <end position="70"/>
    </location>
</feature>
<proteinExistence type="predicted"/>
<dbReference type="Pfam" id="PF16874">
    <property type="entry name" value="Glyco_hydro_36C"/>
    <property type="match status" value="1"/>
</dbReference>
<reference evidence="7 8" key="2">
    <citation type="submission" date="2020-03" db="EMBL/GenBank/DDBJ databases">
        <authorList>
            <person name="Ichikawa N."/>
            <person name="Kimura A."/>
            <person name="Kitahashi Y."/>
            <person name="Uohara A."/>
        </authorList>
    </citation>
    <scope>NUCLEOTIDE SEQUENCE [LARGE SCALE GENOMIC DNA]</scope>
    <source>
        <strain evidence="7 8">NBRC 108638</strain>
    </source>
</reference>
<evidence type="ECO:0000256" key="4">
    <source>
        <dbReference type="ARBA" id="ARBA00023295"/>
    </source>
</evidence>
<dbReference type="InterPro" id="IPR050985">
    <property type="entry name" value="Alpha-glycosidase_related"/>
</dbReference>
<dbReference type="PANTHER" id="PTHR43053:SF3">
    <property type="entry name" value="ALPHA-GALACTOSIDASE C-RELATED"/>
    <property type="match status" value="1"/>
</dbReference>
<dbReference type="EMBL" id="BLPG01000001">
    <property type="protein sequence ID" value="GFJ92762.1"/>
    <property type="molecule type" value="Genomic_DNA"/>
</dbReference>
<dbReference type="InterPro" id="IPR031705">
    <property type="entry name" value="Glyco_hydro_36_C"/>
</dbReference>
<evidence type="ECO:0000259" key="6">
    <source>
        <dbReference type="Pfam" id="PF16875"/>
    </source>
</evidence>
<dbReference type="AlphaFoldDB" id="A0A6V8L698"/>
<reference evidence="7 8" key="1">
    <citation type="submission" date="2020-03" db="EMBL/GenBank/DDBJ databases">
        <title>Whole genome shotgun sequence of Phytohabitans rumicis NBRC 108638.</title>
        <authorList>
            <person name="Komaki H."/>
            <person name="Tamura T."/>
        </authorList>
    </citation>
    <scope>NUCLEOTIDE SEQUENCE [LARGE SCALE GENOMIC DNA]</scope>
    <source>
        <strain evidence="7 8">NBRC 108638</strain>
    </source>
</reference>
<dbReference type="Pfam" id="PF02065">
    <property type="entry name" value="Melibiase"/>
    <property type="match status" value="1"/>
</dbReference>
<dbReference type="InterPro" id="IPR013785">
    <property type="entry name" value="Aldolase_TIM"/>
</dbReference>
<dbReference type="InterPro" id="IPR013780">
    <property type="entry name" value="Glyco_hydro_b"/>
</dbReference>
<accession>A0A6V8L698</accession>
<evidence type="ECO:0000256" key="2">
    <source>
        <dbReference type="ARBA" id="ARBA00012755"/>
    </source>
</evidence>
<dbReference type="InterPro" id="IPR038417">
    <property type="entry name" value="Alpga-gal_N_sf"/>
</dbReference>
<dbReference type="EC" id="3.2.1.22" evidence="2"/>
<dbReference type="FunFam" id="3.20.20.70:FF:000118">
    <property type="entry name" value="Alpha-galactosidase"/>
    <property type="match status" value="1"/>
</dbReference>
<comment type="caution">
    <text evidence="7">The sequence shown here is derived from an EMBL/GenBank/DDBJ whole genome shotgun (WGS) entry which is preliminary data.</text>
</comment>
<dbReference type="GO" id="GO:0016052">
    <property type="term" value="P:carbohydrate catabolic process"/>
    <property type="evidence" value="ECO:0007669"/>
    <property type="project" value="InterPro"/>
</dbReference>
<evidence type="ECO:0000256" key="1">
    <source>
        <dbReference type="ARBA" id="ARBA00001255"/>
    </source>
</evidence>
<dbReference type="Gene3D" id="2.60.40.1180">
    <property type="entry name" value="Golgi alpha-mannosidase II"/>
    <property type="match status" value="1"/>
</dbReference>
<dbReference type="InterPro" id="IPR017853">
    <property type="entry name" value="GH"/>
</dbReference>
<protein>
    <recommendedName>
        <fullName evidence="2">alpha-galactosidase</fullName>
        <ecNumber evidence="2">3.2.1.22</ecNumber>
    </recommendedName>
</protein>
<dbReference type="Proteomes" id="UP000482960">
    <property type="component" value="Unassembled WGS sequence"/>
</dbReference>
<evidence type="ECO:0000259" key="5">
    <source>
        <dbReference type="Pfam" id="PF16874"/>
    </source>
</evidence>
<dbReference type="CDD" id="cd14791">
    <property type="entry name" value="GH36"/>
    <property type="match status" value="1"/>
</dbReference>
<dbReference type="Gene3D" id="3.20.20.70">
    <property type="entry name" value="Aldolase class I"/>
    <property type="match status" value="1"/>
</dbReference>
<evidence type="ECO:0000313" key="7">
    <source>
        <dbReference type="EMBL" id="GFJ92762.1"/>
    </source>
</evidence>
<comment type="catalytic activity">
    <reaction evidence="1">
        <text>Hydrolysis of terminal, non-reducing alpha-D-galactose residues in alpha-D-galactosides, including galactose oligosaccharides, galactomannans and galactolipids.</text>
        <dbReference type="EC" id="3.2.1.22"/>
    </reaction>
</comment>
<name>A0A6V8L698_9ACTN</name>
<dbReference type="Gene3D" id="2.70.98.60">
    <property type="entry name" value="alpha-galactosidase from lactobacil brevis"/>
    <property type="match status" value="1"/>
</dbReference>
<gene>
    <name evidence="7" type="ORF">Prum_064040</name>
</gene>
<feature type="domain" description="Glycosyl hydrolase family 36 C-terminal" evidence="5">
    <location>
        <begin position="432"/>
        <end position="508"/>
    </location>
</feature>
<dbReference type="PRINTS" id="PR00743">
    <property type="entry name" value="GLHYDRLASE36"/>
</dbReference>
<keyword evidence="8" id="KW-1185">Reference proteome</keyword>
<dbReference type="GO" id="GO:0004557">
    <property type="term" value="F:alpha-galactosidase activity"/>
    <property type="evidence" value="ECO:0007669"/>
    <property type="project" value="UniProtKB-EC"/>
</dbReference>
<sequence length="512" mass="56758">MPLVPGGETVLTSRRGITRHQSNPWLTVDSGDATEEHGETWTAALAWSGTWRIAALRTLGGHVTVSGGSGHDGAPRTLAPGARWETPVFAGLYAADGFGGASRRWHEHARRHVLPTPDEVRPVLYNSWEGTWFDVNEDNQREIAALAAEMGVELFVMDDGWFGGRTSERAGLGDWWPNPDRFPNGLTPLIQEVHKLGMRFGLWVEPEMVNPDSDLYRAHPDWVLHMPNRGRTEIRNQLVLDFGRSEVAEWAYGWLDRLLAEHEIDFIKWDMNRPFTETPPDAFTAHTEAVYSILDRLRAAHPQVRIESCASGGGRVDLGVLARTDQVWTSDNTDPVDRIHIQHGYSQVYPAQAMGAWASDPVNPLTRRLAPVRFRFHVAMAGALGISGSLHEWPAAERQEAAALVAQYKDIRHVVQHGALYRLTPPTVEGTTVVQYVSADRSEAVVLAWRPAVRHGQADPPVRLAGLDPSARYQDPSTGTTYDGAVLMAYGLEPAFPKGDYASTLIHLRTVP</sequence>